<gene>
    <name evidence="2" type="ORF">DA075_17900</name>
</gene>
<dbReference type="KEGG" id="mee:DA075_17900"/>
<dbReference type="AlphaFoldDB" id="A0A2R4WLZ9"/>
<keyword evidence="3" id="KW-1185">Reference proteome</keyword>
<organism evidence="2 3">
    <name type="scientific">Methylobacterium currus</name>
    <dbReference type="NCBI Taxonomy" id="2051553"/>
    <lineage>
        <taxon>Bacteria</taxon>
        <taxon>Pseudomonadati</taxon>
        <taxon>Pseudomonadota</taxon>
        <taxon>Alphaproteobacteria</taxon>
        <taxon>Hyphomicrobiales</taxon>
        <taxon>Methylobacteriaceae</taxon>
        <taxon>Methylobacterium</taxon>
    </lineage>
</organism>
<dbReference type="OrthoDB" id="8002079at2"/>
<proteinExistence type="predicted"/>
<name>A0A2R4WLZ9_9HYPH</name>
<dbReference type="EMBL" id="CP028843">
    <property type="protein sequence ID" value="AWB22550.1"/>
    <property type="molecule type" value="Genomic_DNA"/>
</dbReference>
<dbReference type="RefSeq" id="WP_099954360.1">
    <property type="nucleotide sequence ID" value="NZ_CP028843.1"/>
</dbReference>
<accession>A0A2R4WLZ9</accession>
<evidence type="ECO:0000313" key="3">
    <source>
        <dbReference type="Proteomes" id="UP000244755"/>
    </source>
</evidence>
<feature type="compositionally biased region" description="Gly residues" evidence="1">
    <location>
        <begin position="128"/>
        <end position="141"/>
    </location>
</feature>
<sequence>MKSAFAILARIIGMGARPTAATVAVVQAAPSPRPAPIKAAVPCPLAELVAEHARKVIFYHEDRSKISPLPPVLKNWIDSLSTQQLLDVIGSNSQALQKHIDAGLAGSTSLGPFRLPAVPPLPQRDGRGAGASGKGGKGGGPSRVSELAQILEDAGYAMSHRPRF</sequence>
<feature type="region of interest" description="Disordered" evidence="1">
    <location>
        <begin position="114"/>
        <end position="143"/>
    </location>
</feature>
<evidence type="ECO:0000313" key="2">
    <source>
        <dbReference type="EMBL" id="AWB22550.1"/>
    </source>
</evidence>
<reference evidence="2 3" key="1">
    <citation type="submission" date="2018-04" db="EMBL/GenBank/DDBJ databases">
        <title>Methylobacterium sp. PR1016A genome.</title>
        <authorList>
            <person name="Park W."/>
        </authorList>
    </citation>
    <scope>NUCLEOTIDE SEQUENCE [LARGE SCALE GENOMIC DNA]</scope>
    <source>
        <strain evidence="2 3">PR1016A</strain>
    </source>
</reference>
<evidence type="ECO:0000256" key="1">
    <source>
        <dbReference type="SAM" id="MobiDB-lite"/>
    </source>
</evidence>
<protein>
    <submittedName>
        <fullName evidence="2">Uncharacterized protein</fullName>
    </submittedName>
</protein>
<dbReference type="Proteomes" id="UP000244755">
    <property type="component" value="Chromosome 1"/>
</dbReference>